<protein>
    <recommendedName>
        <fullName evidence="6">Glycine zipper 2TM domain-containing protein</fullName>
    </recommendedName>
</protein>
<dbReference type="PANTHER" id="PTHR35603:SF2">
    <property type="entry name" value="OUTER MEMBRANE LIPOPROTEIN"/>
    <property type="match status" value="1"/>
</dbReference>
<comment type="subcellular location">
    <subcellularLocation>
        <location evidence="1">Membrane</location>
    </subcellularLocation>
</comment>
<dbReference type="PANTHER" id="PTHR35603">
    <property type="match status" value="1"/>
</dbReference>
<dbReference type="Proteomes" id="UP000275910">
    <property type="component" value="Unassembled WGS sequence"/>
</dbReference>
<accession>A0A3N2RC14</accession>
<dbReference type="InterPro" id="IPR051407">
    <property type="entry name" value="Bact_OM_lipoprot/Surf_antigen"/>
</dbReference>
<evidence type="ECO:0008006" key="6">
    <source>
        <dbReference type="Google" id="ProtNLM"/>
    </source>
</evidence>
<evidence type="ECO:0000256" key="1">
    <source>
        <dbReference type="ARBA" id="ARBA00004370"/>
    </source>
</evidence>
<dbReference type="AlphaFoldDB" id="A0A3N2RC14"/>
<dbReference type="EMBL" id="RCTY01000051">
    <property type="protein sequence ID" value="ROU05010.1"/>
    <property type="molecule type" value="Genomic_DNA"/>
</dbReference>
<reference evidence="4 5" key="1">
    <citation type="submission" date="2018-10" db="EMBL/GenBank/DDBJ databases">
        <title>The genome of Lysobacter enzymogenes OH11.</title>
        <authorList>
            <person name="Liu F."/>
            <person name="Zhao Y."/>
            <person name="Qian G."/>
            <person name="Chen Y."/>
            <person name="Xu H."/>
        </authorList>
    </citation>
    <scope>NUCLEOTIDE SEQUENCE [LARGE SCALE GENOMIC DNA]</scope>
    <source>
        <strain evidence="4 5">OH11</strain>
    </source>
</reference>
<comment type="caution">
    <text evidence="4">The sequence shown here is derived from an EMBL/GenBank/DDBJ whole genome shotgun (WGS) entry which is preliminary data.</text>
</comment>
<proteinExistence type="predicted"/>
<gene>
    <name evidence="4" type="ORF">D9T17_20760</name>
</gene>
<name>A0A3N2RC14_LYSEN</name>
<sequence>MNRSLVTVLGLALAAATGIASAQSYPSGSGGYSGSYNNGSGNYGNGSSSYSSPSYSSQVDFARVVRVDPVFETYSSQPASAPRCYERPTYVQGDGYYNDGYSNGNGGYNDGYTDQYGSQRRSAGTEGGRTAATVVGGIVGAVLGSKVGGGSARYATSAIGSMVGGMAGRSIYEQSKRNQEPPRTGTVRVCDPVPANGYGNSYANERSVTAYDVTYEYAGKTYRTRTDHNPGDRIRVRVDVRPD</sequence>
<keyword evidence="3" id="KW-0732">Signal</keyword>
<organism evidence="4 5">
    <name type="scientific">Lysobacter enzymogenes</name>
    <dbReference type="NCBI Taxonomy" id="69"/>
    <lineage>
        <taxon>Bacteria</taxon>
        <taxon>Pseudomonadati</taxon>
        <taxon>Pseudomonadota</taxon>
        <taxon>Gammaproteobacteria</taxon>
        <taxon>Lysobacterales</taxon>
        <taxon>Lysobacteraceae</taxon>
        <taxon>Lysobacter</taxon>
    </lineage>
</organism>
<dbReference type="GO" id="GO:0019867">
    <property type="term" value="C:outer membrane"/>
    <property type="evidence" value="ECO:0007669"/>
    <property type="project" value="InterPro"/>
</dbReference>
<feature type="signal peptide" evidence="3">
    <location>
        <begin position="1"/>
        <end position="22"/>
    </location>
</feature>
<evidence type="ECO:0000256" key="2">
    <source>
        <dbReference type="ARBA" id="ARBA00023136"/>
    </source>
</evidence>
<evidence type="ECO:0000313" key="5">
    <source>
        <dbReference type="Proteomes" id="UP000275910"/>
    </source>
</evidence>
<evidence type="ECO:0000256" key="3">
    <source>
        <dbReference type="SAM" id="SignalP"/>
    </source>
</evidence>
<feature type="chain" id="PRO_5017940127" description="Glycine zipper 2TM domain-containing protein" evidence="3">
    <location>
        <begin position="23"/>
        <end position="243"/>
    </location>
</feature>
<dbReference type="RefSeq" id="WP_123649226.1">
    <property type="nucleotide sequence ID" value="NZ_RCTY01000051.1"/>
</dbReference>
<keyword evidence="2" id="KW-0472">Membrane</keyword>
<evidence type="ECO:0000313" key="4">
    <source>
        <dbReference type="EMBL" id="ROU05010.1"/>
    </source>
</evidence>